<reference evidence="18" key="1">
    <citation type="journal article" date="2011" name="Nat. Biotechnol.">
        <title>The genomic sequence of the Chinese hamster ovary (CHO)-K1 cell line.</title>
        <authorList>
            <person name="Xu X."/>
            <person name="Nagarajan H."/>
            <person name="Lewis N.E."/>
            <person name="Pan S."/>
            <person name="Cai Z."/>
            <person name="Liu X."/>
            <person name="Chen W."/>
            <person name="Xie M."/>
            <person name="Wang W."/>
            <person name="Hammond S."/>
            <person name="Andersen M.R."/>
            <person name="Neff N."/>
            <person name="Passarelli B."/>
            <person name="Koh W."/>
            <person name="Fan H.C."/>
            <person name="Wang J."/>
            <person name="Gui Y."/>
            <person name="Lee K.H."/>
            <person name="Betenbaugh M.J."/>
            <person name="Quake S.R."/>
            <person name="Famili I."/>
            <person name="Palsson B.O."/>
            <person name="Wang J."/>
        </authorList>
    </citation>
    <scope>NUCLEOTIDE SEQUENCE [LARGE SCALE GENOMIC DNA]</scope>
    <source>
        <strain evidence="18">CHO K1 cell line</strain>
    </source>
</reference>
<dbReference type="Proteomes" id="UP000001075">
    <property type="component" value="Unassembled WGS sequence"/>
</dbReference>
<dbReference type="InParanoid" id="G3H098"/>
<keyword evidence="8" id="KW-0206">Cytoskeleton</keyword>
<feature type="compositionally biased region" description="Acidic residues" evidence="15">
    <location>
        <begin position="1094"/>
        <end position="1114"/>
    </location>
</feature>
<dbReference type="InterPro" id="IPR031387">
    <property type="entry name" value="SPICE1"/>
</dbReference>
<evidence type="ECO:0000256" key="4">
    <source>
        <dbReference type="ARBA" id="ARBA00022737"/>
    </source>
</evidence>
<evidence type="ECO:0000256" key="2">
    <source>
        <dbReference type="ARBA" id="ARBA00022490"/>
    </source>
</evidence>
<feature type="region of interest" description="Disordered" evidence="15">
    <location>
        <begin position="159"/>
        <end position="189"/>
    </location>
</feature>
<feature type="compositionally biased region" description="Polar residues" evidence="15">
    <location>
        <begin position="176"/>
        <end position="189"/>
    </location>
</feature>
<dbReference type="Pfam" id="PF00400">
    <property type="entry name" value="WD40"/>
    <property type="match status" value="2"/>
</dbReference>
<feature type="coiled-coil region" evidence="14">
    <location>
        <begin position="2026"/>
        <end position="2053"/>
    </location>
</feature>
<dbReference type="Gene3D" id="2.130.10.10">
    <property type="entry name" value="YVTN repeat-like/Quinoprotein amine dehydrogenase"/>
    <property type="match status" value="3"/>
</dbReference>
<proteinExistence type="inferred from homology"/>
<evidence type="ECO:0000313" key="18">
    <source>
        <dbReference type="Proteomes" id="UP000001075"/>
    </source>
</evidence>
<evidence type="ECO:0000256" key="13">
    <source>
        <dbReference type="PROSITE-ProRule" id="PRU00221"/>
    </source>
</evidence>
<protein>
    <recommendedName>
        <fullName evidence="12">Cilia- and flagella-associated protein 44</fullName>
    </recommendedName>
</protein>
<feature type="coiled-coil region" evidence="14">
    <location>
        <begin position="1792"/>
        <end position="1840"/>
    </location>
</feature>
<name>G3H098_CRIGR</name>
<comment type="similarity">
    <text evidence="11">Belongs to the CFAP44 family.</text>
</comment>
<gene>
    <name evidence="17" type="ORF">I79_003535</name>
</gene>
<feature type="region of interest" description="Disordered" evidence="15">
    <location>
        <begin position="1092"/>
        <end position="1117"/>
    </location>
</feature>
<feature type="compositionally biased region" description="Polar residues" evidence="15">
    <location>
        <begin position="494"/>
        <end position="507"/>
    </location>
</feature>
<keyword evidence="5" id="KW-0282">Flagellum</keyword>
<evidence type="ECO:0000256" key="1">
    <source>
        <dbReference type="ARBA" id="ARBA00004611"/>
    </source>
</evidence>
<feature type="coiled-coil region" evidence="14">
    <location>
        <begin position="1302"/>
        <end position="1333"/>
    </location>
</feature>
<dbReference type="Pfam" id="PF23409">
    <property type="entry name" value="Beta-prop_EML"/>
    <property type="match status" value="1"/>
</dbReference>
<feature type="coiled-coil region" evidence="14">
    <location>
        <begin position="247"/>
        <end position="288"/>
    </location>
</feature>
<feature type="domain" description="EML-like first beta-propeller" evidence="16">
    <location>
        <begin position="667"/>
        <end position="873"/>
    </location>
</feature>
<evidence type="ECO:0000256" key="12">
    <source>
        <dbReference type="ARBA" id="ARBA00074727"/>
    </source>
</evidence>
<organism evidence="17 18">
    <name type="scientific">Cricetulus griseus</name>
    <name type="common">Chinese hamster</name>
    <name type="synonym">Cricetulus barabensis griseus</name>
    <dbReference type="NCBI Taxonomy" id="10029"/>
    <lineage>
        <taxon>Eukaryota</taxon>
        <taxon>Metazoa</taxon>
        <taxon>Chordata</taxon>
        <taxon>Craniata</taxon>
        <taxon>Vertebrata</taxon>
        <taxon>Euteleostomi</taxon>
        <taxon>Mammalia</taxon>
        <taxon>Eutheria</taxon>
        <taxon>Euarchontoglires</taxon>
        <taxon>Glires</taxon>
        <taxon>Rodentia</taxon>
        <taxon>Myomorpha</taxon>
        <taxon>Muroidea</taxon>
        <taxon>Cricetidae</taxon>
        <taxon>Cricetinae</taxon>
        <taxon>Cricetulus</taxon>
    </lineage>
</organism>
<keyword evidence="6 14" id="KW-0175">Coiled coil</keyword>
<dbReference type="SMART" id="SM00320">
    <property type="entry name" value="WD40"/>
    <property type="match status" value="6"/>
</dbReference>
<dbReference type="SUPFAM" id="SSF50978">
    <property type="entry name" value="WD40 repeat-like"/>
    <property type="match status" value="1"/>
</dbReference>
<accession>G3H098</accession>
<dbReference type="Pfam" id="PF15678">
    <property type="entry name" value="SPICE"/>
    <property type="match status" value="2"/>
</dbReference>
<feature type="region of interest" description="Disordered" evidence="15">
    <location>
        <begin position="1434"/>
        <end position="1461"/>
    </location>
</feature>
<evidence type="ECO:0000259" key="16">
    <source>
        <dbReference type="Pfam" id="PF23409"/>
    </source>
</evidence>
<feature type="region of interest" description="Disordered" evidence="15">
    <location>
        <begin position="1655"/>
        <end position="1678"/>
    </location>
</feature>
<dbReference type="GO" id="GO:0003341">
    <property type="term" value="P:cilium movement"/>
    <property type="evidence" value="ECO:0007669"/>
    <property type="project" value="UniProtKB-ARBA"/>
</dbReference>
<dbReference type="GO" id="GO:0060285">
    <property type="term" value="P:cilium-dependent cell motility"/>
    <property type="evidence" value="ECO:0007669"/>
    <property type="project" value="UniProtKB-ARBA"/>
</dbReference>
<feature type="repeat" description="WD" evidence="13">
    <location>
        <begin position="878"/>
        <end position="919"/>
    </location>
</feature>
<feature type="compositionally biased region" description="Basic and acidic residues" evidence="15">
    <location>
        <begin position="1436"/>
        <end position="1460"/>
    </location>
</feature>
<evidence type="ECO:0000256" key="14">
    <source>
        <dbReference type="SAM" id="Coils"/>
    </source>
</evidence>
<evidence type="ECO:0000256" key="3">
    <source>
        <dbReference type="ARBA" id="ARBA00022574"/>
    </source>
</evidence>
<dbReference type="PROSITE" id="PS50082">
    <property type="entry name" value="WD_REPEATS_2"/>
    <property type="match status" value="1"/>
</dbReference>
<sequence>MSLIRVNRFGSRGGGRKTLKVKKKASVRQEWDVRRHEIHKSKNRALVHWELQEKALKRKWKKQKPEAASLEKRRLSIMKEILSDQYQTQDVLEKSDQLMAAAKCLFVDVPRKRTAALNATDAVKRIQAGLQPEESAETADSSYVVEQVLNSRKQKQLLNKVKKKTDMRAPSKQKKNMLSASTTSKDLPSSNTCSLDILKHMINAVEHEMEEYERWTGREVKGLQGGQGLTGFTLSLVSSLCRLVRYLKESEIQLRKEVETRQQLEQMLGDHRELIDALTAEILLLREEHSTTQARLQQYMVTTDEQLISLTHAIKNCPVINNSRQESQASERAAMGRRLIDNVEVPVVSSNVSMPLMFRGEEAVEFPQEELPVKLSQGPAPTENLNLANNFPAHIFEPAVMLTPPRQKSNSEFSPLQDVLRRTVQTRPAPRIPPTVEVIEKEQNWEKKTLPVEPDTQNPSEENRLFTQRWRVSHMGEDLENKTQTQFVNLSQPPCSSLPTPQQSRTPVFSEEPPVLGDGQQLRTNEAIVQRKDIMTRIAELTLQNSAIKAHLNNIVGSVGEQGDGLREPSKQGSARDLAAAFPVVQSPAPSSMEERIAELNRQSMEARSKLLQLIEQQKLVGLNLSSSPVSPVQSPLRAWAGNQLVLLDLKTKEQIYLQSFSGQGIGAIGVHPDKTYFTVAEKGSFPNIIIYEYPSLKPYRILRDGTEKAYAYVDFNNEGNLLASVGSHPDYTITIWNWIDEQPTLRTKAFSQDVFKVTFNPEDDEQLTTSGSGHIKFWEMAFTFTGLKLQGSLGRFGKTSTSDIEGYTEFPDGKVLSGSEWGNMLLWEASLIKVELCRSGMKPCHQGPINQIMLDEGEIITAGADGCVRTQDPECLFSFHSGAIEALAVSPLTYLMATTSLDCSVRVYDFASKTPLVHTKFKQGGTSLIWVPRTVSVTAAQIIVGFQDGVVRILELFDPKGLTLFAGRKKNLEAELHLKYVFKPHTAEVTALAYERGGEILVTGPESTLMTVCENGYILESPIPVTKKVDDHDIVSYEIQDMLLRCFHFSSVKSKILRLLEIKRRERLKELKEREKEARRRKLAEQREAFGELLEEEEEEESSEEEEEEEEPLPEIFIPPTPSPILCAFYSGPGKFWVSLGKYDSGFLYHCQFPPFVSNSDFQAQEDEPFDFRSLEDTEDNPIQTIAFSSKQTMMFCGMRNGAIRVYVLQQNDLSLTSLKDYWHFNVHDNDYGCVKNICLSFDDQYFVTSGADGNIFVFNIFSEFIVEREIKAQVPPPRIGIESEAAPEDIEDPKAYSIENARRKREYDRLMKEVEEIKAEKREQIKTLRNEFWKLLAMNKELPAHMQFQRKDFNIDATIHADISKKTISKIQEVENELAWEKQKYELGLKKLQNRFRDPLESDIVVVHAIQSKHQIASYRLVKPSKYSKLKRASQAERRMSKMERFEKEGPGRKESLKDTSMSTILQEELIIEKEKKLGPRTLSEIMVGNQVEKTQKLIVKAERAQLKILQRKKEWEELYKSKPDDDYEDPRDVQAIKEAQTYMGDFNLKTASDYKIPEHMRINAAKKEEELGLLDTMSHAKKRYMNKCILSLRDLKLAVIEEIQCLVQELKNIQLSIPSSKHAPIPQVPQIYPEEVPERRFQYDEETLLRFKRQQKKRQRDKEDSKQIGSGSISGGGLGFLKQSYGKEGDLTTRDSLSRSSKASAFVTDLPRSSEFEKAEPSEVEVEITKREEVKHLYMQQYLCNRIKELTVTFDAELHLLRHRKLKLDTKMKLSDLHHVTLFQEMLLLKNFEKQENILQERVNSLDKEEQDMQWKINETQKEMEEKKNEITKLQEQEKALYSGFQSALGENNKFANFLMKVLKKKIKRAKKKEVEGDADEDEESEESSEEESSLESDEDASGSEDEVFDDSICPNNCDPSLFELALQLREKRLDIEEALVEEKKIVDNLKKEYDTLSKKVKVVAANLNAAEEALEAYQREKQQRLNELLVVIPLKLHQIEYMVFGEIPTDLSGTLVFSNHSLGRLQERIVQLQEENSRQQKLNRECRERRKILIREKREMAKTIHQMEDTVRDLMISKFGRVIDLEALQTLSVNTTLEELKIRKLRKELSNAKELRMWEDKIAQVRWELMMKTKEHTKKLHQMNDLYIEKKKLDSRLNTLQNQKGNAFQGPRKAETVARQKMAQLVQTQSEKILALKEEIALLRRKGGLILPPIVSAQENEMKAMDT</sequence>
<evidence type="ECO:0000256" key="8">
    <source>
        <dbReference type="ARBA" id="ARBA00023212"/>
    </source>
</evidence>
<keyword evidence="2" id="KW-0963">Cytoplasm</keyword>
<evidence type="ECO:0000256" key="7">
    <source>
        <dbReference type="ARBA" id="ARBA00023069"/>
    </source>
</evidence>
<dbReference type="FunCoup" id="G3H098">
    <property type="interactions" value="8"/>
</dbReference>
<evidence type="ECO:0000256" key="15">
    <source>
        <dbReference type="SAM" id="MobiDB-lite"/>
    </source>
</evidence>
<feature type="region of interest" description="Disordered" evidence="15">
    <location>
        <begin position="494"/>
        <end position="518"/>
    </location>
</feature>
<evidence type="ECO:0000256" key="9">
    <source>
        <dbReference type="ARBA" id="ARBA00023273"/>
    </source>
</evidence>
<dbReference type="PaxDb" id="10029-XP_007630409.1"/>
<feature type="region of interest" description="Disordered" evidence="15">
    <location>
        <begin position="1876"/>
        <end position="1914"/>
    </location>
</feature>
<keyword evidence="9" id="KW-0966">Cell projection</keyword>
<comment type="subcellular location">
    <subcellularLocation>
        <location evidence="1">Cytoplasm</location>
        <location evidence="1">Cytoskeleton</location>
        <location evidence="1">Flagellum axoneme</location>
    </subcellularLocation>
</comment>
<feature type="coiled-coil region" evidence="14">
    <location>
        <begin position="2147"/>
        <end position="2210"/>
    </location>
</feature>
<keyword evidence="3 13" id="KW-0853">WD repeat</keyword>
<dbReference type="InterPro" id="IPR001680">
    <property type="entry name" value="WD40_rpt"/>
</dbReference>
<dbReference type="GlyGen" id="G3H098">
    <property type="glycosylation" value="1 site"/>
</dbReference>
<dbReference type="PANTHER" id="PTHR14885">
    <property type="entry name" value="CILIA- AND FLAGELLA-ASSOCIATED PROTEIN 43-RELATED"/>
    <property type="match status" value="1"/>
</dbReference>
<feature type="compositionally biased region" description="Acidic residues" evidence="15">
    <location>
        <begin position="1880"/>
        <end position="1913"/>
    </location>
</feature>
<evidence type="ECO:0000256" key="10">
    <source>
        <dbReference type="ARBA" id="ARBA00055223"/>
    </source>
</evidence>
<dbReference type="InterPro" id="IPR015943">
    <property type="entry name" value="WD40/YVTN_repeat-like_dom_sf"/>
</dbReference>
<keyword evidence="7" id="KW-0969">Cilium</keyword>
<dbReference type="EMBL" id="JH000088">
    <property type="protein sequence ID" value="EGW03434.1"/>
    <property type="molecule type" value="Genomic_DNA"/>
</dbReference>
<keyword evidence="4" id="KW-0677">Repeat</keyword>
<dbReference type="STRING" id="10029.G3H098"/>
<evidence type="ECO:0000256" key="6">
    <source>
        <dbReference type="ARBA" id="ARBA00023054"/>
    </source>
</evidence>
<dbReference type="InterPro" id="IPR055439">
    <property type="entry name" value="Beta-prop_EML_1st"/>
</dbReference>
<dbReference type="PANTHER" id="PTHR14885:SF3">
    <property type="entry name" value="CILIA- AND FLAGELLA-ASSOCIATED PROTEIN 44"/>
    <property type="match status" value="1"/>
</dbReference>
<dbReference type="InterPro" id="IPR036322">
    <property type="entry name" value="WD40_repeat_dom_sf"/>
</dbReference>
<dbReference type="FunFam" id="2.130.10.10:FF:000401">
    <property type="entry name" value="Cilia- and flagella-associated protein 44"/>
    <property type="match status" value="1"/>
</dbReference>
<feature type="coiled-coil region" evidence="14">
    <location>
        <begin position="1936"/>
        <end position="1991"/>
    </location>
</feature>
<evidence type="ECO:0000256" key="5">
    <source>
        <dbReference type="ARBA" id="ARBA00022846"/>
    </source>
</evidence>
<comment type="function">
    <text evidence="10">Flagellar protein involved in sperm flagellum axoneme organization and function.</text>
</comment>
<dbReference type="eggNOG" id="KOG2106">
    <property type="taxonomic scope" value="Eukaryota"/>
</dbReference>
<dbReference type="GO" id="GO:0090307">
    <property type="term" value="P:mitotic spindle assembly"/>
    <property type="evidence" value="ECO:0007669"/>
    <property type="project" value="InterPro"/>
</dbReference>
<evidence type="ECO:0000256" key="11">
    <source>
        <dbReference type="ARBA" id="ARBA00060934"/>
    </source>
</evidence>
<evidence type="ECO:0000313" key="17">
    <source>
        <dbReference type="EMBL" id="EGW03434.1"/>
    </source>
</evidence>